<dbReference type="Proteomes" id="UP000694863">
    <property type="component" value="Unplaced"/>
</dbReference>
<keyword evidence="1" id="KW-1185">Reference proteome</keyword>
<accession>A0AC55CQD3</accession>
<protein>
    <submittedName>
        <fullName evidence="2">Probable N-acetyltransferase 16</fullName>
    </submittedName>
</protein>
<sequence length="414" mass="45190">MQPWTNSGAPSASWRSSSPQSLRRVMKLEALCGLAPPEVPNPEKEAVPDAELSSKSRPQDAGAKVKALGVRPKPAPELGDEAQALGAEAGPETETEPLDFVMATEREFEEVLAISGGIYGGLDYLPSRYHSWLRDPNRTVVLAKRNGGVIALESVHVIDAGETALVEGLRVAPWERGKGVAGLLQRFCSQLAKRQYPGIKVTRLTRDDQLSPRELKKYRLITKQGILLVRFNASELLAGLGARLAALRASGTFSPLPTEAVSEASGDVARLLLSPSVQRDVLPGSTIIQDWQPYQPSESNLRLLAAKSLEWRVDSRARPRVLTLCTRPFPIPHGGDGTWRCLNIDAFGNDGAQVQSQLLWHLQRQAPRLAGLNVMCQLFLAPQLWSQLADFCQTGLGLELVKGYTEQCLLEADL</sequence>
<evidence type="ECO:0000313" key="1">
    <source>
        <dbReference type="Proteomes" id="UP000694863"/>
    </source>
</evidence>
<reference evidence="2" key="1">
    <citation type="submission" date="2025-08" db="UniProtKB">
        <authorList>
            <consortium name="RefSeq"/>
        </authorList>
    </citation>
    <scope>IDENTIFICATION</scope>
</reference>
<evidence type="ECO:0000313" key="2">
    <source>
        <dbReference type="RefSeq" id="XP_045141758.1"/>
    </source>
</evidence>
<proteinExistence type="predicted"/>
<name>A0AC55CQD3_ECHTE</name>
<dbReference type="RefSeq" id="XP_045141758.1">
    <property type="nucleotide sequence ID" value="XM_045285823.1"/>
</dbReference>
<organism evidence="1 2">
    <name type="scientific">Echinops telfairi</name>
    <name type="common">Lesser hedgehog tenrec</name>
    <dbReference type="NCBI Taxonomy" id="9371"/>
    <lineage>
        <taxon>Eukaryota</taxon>
        <taxon>Metazoa</taxon>
        <taxon>Chordata</taxon>
        <taxon>Craniata</taxon>
        <taxon>Vertebrata</taxon>
        <taxon>Euteleostomi</taxon>
        <taxon>Mammalia</taxon>
        <taxon>Eutheria</taxon>
        <taxon>Afrotheria</taxon>
        <taxon>Tenrecidae</taxon>
        <taxon>Tenrecinae</taxon>
        <taxon>Echinops</taxon>
    </lineage>
</organism>
<gene>
    <name evidence="2" type="primary">NAT16</name>
</gene>